<evidence type="ECO:0000256" key="1">
    <source>
        <dbReference type="ARBA" id="ARBA00004370"/>
    </source>
</evidence>
<dbReference type="GeneID" id="116224138"/>
<dbReference type="InterPro" id="IPR016201">
    <property type="entry name" value="PSI"/>
</dbReference>
<dbReference type="InterPro" id="IPR031148">
    <property type="entry name" value="Plexin"/>
</dbReference>
<dbReference type="GO" id="GO:0007162">
    <property type="term" value="P:negative regulation of cell adhesion"/>
    <property type="evidence" value="ECO:0007669"/>
    <property type="project" value="TreeGrafter"/>
</dbReference>
<accession>A0A6P8GVN7</accession>
<feature type="domain" description="PSI" evidence="4">
    <location>
        <begin position="26"/>
        <end position="72"/>
    </location>
</feature>
<comment type="subcellular location">
    <subcellularLocation>
        <location evidence="1">Membrane</location>
    </subcellularLocation>
</comment>
<organism evidence="5 6">
    <name type="scientific">Clupea harengus</name>
    <name type="common">Atlantic herring</name>
    <dbReference type="NCBI Taxonomy" id="7950"/>
    <lineage>
        <taxon>Eukaryota</taxon>
        <taxon>Metazoa</taxon>
        <taxon>Chordata</taxon>
        <taxon>Craniata</taxon>
        <taxon>Vertebrata</taxon>
        <taxon>Euteleostomi</taxon>
        <taxon>Actinopterygii</taxon>
        <taxon>Neopterygii</taxon>
        <taxon>Teleostei</taxon>
        <taxon>Clupei</taxon>
        <taxon>Clupeiformes</taxon>
        <taxon>Clupeoidei</taxon>
        <taxon>Clupeidae</taxon>
        <taxon>Clupea</taxon>
    </lineage>
</organism>
<keyword evidence="3" id="KW-0325">Glycoprotein</keyword>
<evidence type="ECO:0000313" key="5">
    <source>
        <dbReference type="Proteomes" id="UP000515152"/>
    </source>
</evidence>
<dbReference type="GO" id="GO:0008360">
    <property type="term" value="P:regulation of cell shape"/>
    <property type="evidence" value="ECO:0007669"/>
    <property type="project" value="TreeGrafter"/>
</dbReference>
<dbReference type="InterPro" id="IPR002165">
    <property type="entry name" value="Plexin_repeat"/>
</dbReference>
<dbReference type="RefSeq" id="XP_031438845.1">
    <property type="nucleotide sequence ID" value="XM_031582985.2"/>
</dbReference>
<dbReference type="GO" id="GO:0030334">
    <property type="term" value="P:regulation of cell migration"/>
    <property type="evidence" value="ECO:0007669"/>
    <property type="project" value="TreeGrafter"/>
</dbReference>
<dbReference type="SMART" id="SM00423">
    <property type="entry name" value="PSI"/>
    <property type="match status" value="1"/>
</dbReference>
<dbReference type="GO" id="GO:0050772">
    <property type="term" value="P:positive regulation of axonogenesis"/>
    <property type="evidence" value="ECO:0007669"/>
    <property type="project" value="TreeGrafter"/>
</dbReference>
<dbReference type="OrthoDB" id="384877at2759"/>
<gene>
    <name evidence="6" type="primary">LOC116224138</name>
</gene>
<name>A0A6P8GVN7_CLUHA</name>
<dbReference type="InterPro" id="IPR013783">
    <property type="entry name" value="Ig-like_fold"/>
</dbReference>
<dbReference type="GO" id="GO:0017154">
    <property type="term" value="F:semaphorin receptor activity"/>
    <property type="evidence" value="ECO:0007669"/>
    <property type="project" value="InterPro"/>
</dbReference>
<dbReference type="PANTHER" id="PTHR22625:SF4">
    <property type="entry name" value="PLEXIN-C1"/>
    <property type="match status" value="1"/>
</dbReference>
<evidence type="ECO:0000256" key="2">
    <source>
        <dbReference type="ARBA" id="ARBA00023136"/>
    </source>
</evidence>
<dbReference type="GO" id="GO:0005886">
    <property type="term" value="C:plasma membrane"/>
    <property type="evidence" value="ECO:0007669"/>
    <property type="project" value="TreeGrafter"/>
</dbReference>
<dbReference type="AlphaFoldDB" id="A0A6P8GVN7"/>
<dbReference type="Pfam" id="PF01437">
    <property type="entry name" value="PSI"/>
    <property type="match status" value="1"/>
</dbReference>
<evidence type="ECO:0000256" key="3">
    <source>
        <dbReference type="ARBA" id="ARBA00023180"/>
    </source>
</evidence>
<sequence length="441" mass="47815">MLFTPVHHTDIYMALGNQMITVPVAQCGVYQTLRDCWSALDPFCGWCVSQNRCSFQHDCSSSDWVSVPGTSQQREIISVHMKRSINGQDITVTAAPNLNSGIHFACALEKCDSPGPSSCSCILSSESFPAEGLGLSVNITIQRETLIKDVRLENCSAIRGGPPSVLCMQCFFAGCVWSLSGDACTWRTASTTDNVTTQDVCRNLTSGQNQTKPEILSMRPGEVSIHGRNGAVIQGRNLESVTKVRFQGNMDCNPKESPVLSHSGNSSSVESVMFHIPSGTKSTVRVCVLTPDGQCHGNAKLTYASQPTCRGLSPNTTWASGGREILFVGSNLEFVEKVKHSGSSEEITPEPGKLGYSTPPGLLDSPMPMQESVMLIVGNYSVTCKGKLTYHPDPALHELHYHTYGQGHVCRHTENCRLPGVETRRDQCTGHAGGEVLWLCD</sequence>
<reference evidence="6" key="1">
    <citation type="submission" date="2025-08" db="UniProtKB">
        <authorList>
            <consortium name="RefSeq"/>
        </authorList>
    </citation>
    <scope>IDENTIFICATION</scope>
</reference>
<keyword evidence="5" id="KW-1185">Reference proteome</keyword>
<evidence type="ECO:0000313" key="6">
    <source>
        <dbReference type="RefSeq" id="XP_031438845.1"/>
    </source>
</evidence>
<dbReference type="KEGG" id="char:116224138"/>
<protein>
    <submittedName>
        <fullName evidence="6">Plexin-C1-like</fullName>
    </submittedName>
</protein>
<dbReference type="Gene3D" id="3.30.1680.10">
    <property type="entry name" value="ligand-binding face of the semaphorins, domain 2"/>
    <property type="match status" value="1"/>
</dbReference>
<dbReference type="Proteomes" id="UP000515152">
    <property type="component" value="Chromosome 16"/>
</dbReference>
<dbReference type="SUPFAM" id="SSF103575">
    <property type="entry name" value="Plexin repeat"/>
    <property type="match status" value="1"/>
</dbReference>
<dbReference type="GO" id="GO:0002116">
    <property type="term" value="C:semaphorin receptor complex"/>
    <property type="evidence" value="ECO:0007669"/>
    <property type="project" value="TreeGrafter"/>
</dbReference>
<dbReference type="PANTHER" id="PTHR22625">
    <property type="entry name" value="PLEXIN"/>
    <property type="match status" value="1"/>
</dbReference>
<proteinExistence type="predicted"/>
<keyword evidence="2" id="KW-0472">Membrane</keyword>
<dbReference type="Gene3D" id="2.60.40.10">
    <property type="entry name" value="Immunoglobulins"/>
    <property type="match status" value="1"/>
</dbReference>
<evidence type="ECO:0000259" key="4">
    <source>
        <dbReference type="SMART" id="SM00423"/>
    </source>
</evidence>